<evidence type="ECO:0000313" key="2">
    <source>
        <dbReference type="Proteomes" id="UP001141950"/>
    </source>
</evidence>
<dbReference type="EMBL" id="JANIPJ010000023">
    <property type="protein sequence ID" value="MCR2807128.1"/>
    <property type="molecule type" value="Genomic_DNA"/>
</dbReference>
<name>A0A9X2SCT9_9BACL</name>
<dbReference type="Proteomes" id="UP001141950">
    <property type="component" value="Unassembled WGS sequence"/>
</dbReference>
<reference evidence="1" key="1">
    <citation type="submission" date="2022-08" db="EMBL/GenBank/DDBJ databases">
        <title>The genomic sequence of strain Paenibacillus sp. SCIV0701.</title>
        <authorList>
            <person name="Zhao H."/>
        </authorList>
    </citation>
    <scope>NUCLEOTIDE SEQUENCE</scope>
    <source>
        <strain evidence="1">SCIV0701</strain>
    </source>
</reference>
<comment type="caution">
    <text evidence="1">The sequence shown here is derived from an EMBL/GenBank/DDBJ whole genome shotgun (WGS) entry which is preliminary data.</text>
</comment>
<organism evidence="1 2">
    <name type="scientific">Paenibacillus soyae</name>
    <dbReference type="NCBI Taxonomy" id="2969249"/>
    <lineage>
        <taxon>Bacteria</taxon>
        <taxon>Bacillati</taxon>
        <taxon>Bacillota</taxon>
        <taxon>Bacilli</taxon>
        <taxon>Bacillales</taxon>
        <taxon>Paenibacillaceae</taxon>
        <taxon>Paenibacillus</taxon>
    </lineage>
</organism>
<evidence type="ECO:0000313" key="1">
    <source>
        <dbReference type="EMBL" id="MCR2807128.1"/>
    </source>
</evidence>
<dbReference type="AlphaFoldDB" id="A0A9X2SCT9"/>
<accession>A0A9X2SCT9</accession>
<gene>
    <name evidence="1" type="ORF">NQZ67_24890</name>
</gene>
<proteinExistence type="predicted"/>
<dbReference type="RefSeq" id="WP_257451308.1">
    <property type="nucleotide sequence ID" value="NZ_JANIPJ010000023.1"/>
</dbReference>
<protein>
    <submittedName>
        <fullName evidence="1">Uncharacterized protein</fullName>
    </submittedName>
</protein>
<keyword evidence="2" id="KW-1185">Reference proteome</keyword>
<sequence length="101" mass="11906">MRRNKPISFDDLLKELQEKKGVNDETEQAELGRLFNDSFMAKHSSCKTMQEFLEKGNFQAWTREDLDLIPKELLNRLVARETQFEDWQAMLDTANAELNRV</sequence>